<protein>
    <submittedName>
        <fullName evidence="4">DinB family protein</fullName>
    </submittedName>
</protein>
<accession>A0AAE3LJZ6</accession>
<dbReference type="GO" id="GO:0046872">
    <property type="term" value="F:metal ion binding"/>
    <property type="evidence" value="ECO:0007669"/>
    <property type="project" value="UniProtKB-KW"/>
</dbReference>
<evidence type="ECO:0000256" key="2">
    <source>
        <dbReference type="ARBA" id="ARBA00022723"/>
    </source>
</evidence>
<dbReference type="AlphaFoldDB" id="A0AAE3LJZ6"/>
<dbReference type="EMBL" id="JAOTPL010000006">
    <property type="protein sequence ID" value="MCU7694078.1"/>
    <property type="molecule type" value="Genomic_DNA"/>
</dbReference>
<dbReference type="RefSeq" id="WP_263037564.1">
    <property type="nucleotide sequence ID" value="NZ_JAOTPL010000006.1"/>
</dbReference>
<evidence type="ECO:0000313" key="4">
    <source>
        <dbReference type="EMBL" id="MCU7694078.1"/>
    </source>
</evidence>
<reference evidence="4" key="1">
    <citation type="submission" date="2022-10" db="EMBL/GenBank/DDBJ databases">
        <authorList>
            <person name="Kim H.S."/>
            <person name="Kim J.-S."/>
            <person name="Suh M.K."/>
            <person name="Eom M.K."/>
            <person name="Lee J.-S."/>
        </authorList>
    </citation>
    <scope>NUCLEOTIDE SEQUENCE</scope>
    <source>
        <strain evidence="4">LIP-5</strain>
    </source>
</reference>
<proteinExistence type="inferred from homology"/>
<dbReference type="SUPFAM" id="SSF109854">
    <property type="entry name" value="DinB/YfiT-like putative metalloenzymes"/>
    <property type="match status" value="1"/>
</dbReference>
<feature type="binding site" evidence="3">
    <location>
        <position position="137"/>
    </location>
    <ligand>
        <name>a divalent metal cation</name>
        <dbReference type="ChEBI" id="CHEBI:60240"/>
    </ligand>
</feature>
<keyword evidence="5" id="KW-1185">Reference proteome</keyword>
<evidence type="ECO:0000256" key="3">
    <source>
        <dbReference type="PIRSR" id="PIRSR607837-1"/>
    </source>
</evidence>
<evidence type="ECO:0000313" key="5">
    <source>
        <dbReference type="Proteomes" id="UP001209317"/>
    </source>
</evidence>
<dbReference type="InterPro" id="IPR034660">
    <property type="entry name" value="DinB/YfiT-like"/>
</dbReference>
<gene>
    <name evidence="4" type="ORF">OD355_06050</name>
</gene>
<comment type="caution">
    <text evidence="4">The sequence shown here is derived from an EMBL/GenBank/DDBJ whole genome shotgun (WGS) entry which is preliminary data.</text>
</comment>
<dbReference type="Proteomes" id="UP001209317">
    <property type="component" value="Unassembled WGS sequence"/>
</dbReference>
<name>A0AAE3LJZ6_9BACT</name>
<evidence type="ECO:0000256" key="1">
    <source>
        <dbReference type="ARBA" id="ARBA00008635"/>
    </source>
</evidence>
<feature type="binding site" evidence="3">
    <location>
        <position position="47"/>
    </location>
    <ligand>
        <name>a divalent metal cation</name>
        <dbReference type="ChEBI" id="CHEBI:60240"/>
    </ligand>
</feature>
<keyword evidence="2 3" id="KW-0479">Metal-binding</keyword>
<sequence>MEILNELKHELEYEYKVTRKFFERFPDGKNDYKPHEKSTGLLHLAIHITEIFSWPKVILETDNLDFGANGYQPLALNTKEGLVNALEENYHAGKTALESATTEALDGNWSISNADTVLAAWSKYGAIRHALNQITHHRAQLGIYYRLLNIPLPASYGPSADEQSF</sequence>
<dbReference type="Pfam" id="PF05163">
    <property type="entry name" value="DinB"/>
    <property type="match status" value="1"/>
</dbReference>
<organism evidence="4 5">
    <name type="scientific">Haoranjiania flava</name>
    <dbReference type="NCBI Taxonomy" id="1856322"/>
    <lineage>
        <taxon>Bacteria</taxon>
        <taxon>Pseudomonadati</taxon>
        <taxon>Bacteroidota</taxon>
        <taxon>Chitinophagia</taxon>
        <taxon>Chitinophagales</taxon>
        <taxon>Chitinophagaceae</taxon>
        <taxon>Haoranjiania</taxon>
    </lineage>
</organism>
<comment type="similarity">
    <text evidence="1">Belongs to the DinB family.</text>
</comment>
<dbReference type="InterPro" id="IPR007837">
    <property type="entry name" value="DinB"/>
</dbReference>
<dbReference type="Gene3D" id="1.20.120.450">
    <property type="entry name" value="dinb family like domain"/>
    <property type="match status" value="1"/>
</dbReference>